<accession>A0A914NCE3</accession>
<dbReference type="InterPro" id="IPR013087">
    <property type="entry name" value="Znf_C2H2_type"/>
</dbReference>
<evidence type="ECO:0000313" key="4">
    <source>
        <dbReference type="Proteomes" id="UP000887563"/>
    </source>
</evidence>
<feature type="compositionally biased region" description="Polar residues" evidence="2">
    <location>
        <begin position="243"/>
        <end position="259"/>
    </location>
</feature>
<protein>
    <submittedName>
        <fullName evidence="5">C2H2-type domain-containing protein</fullName>
    </submittedName>
</protein>
<keyword evidence="1" id="KW-0479">Metal-binding</keyword>
<evidence type="ECO:0000259" key="3">
    <source>
        <dbReference type="PROSITE" id="PS50157"/>
    </source>
</evidence>
<keyword evidence="1" id="KW-0863">Zinc-finger</keyword>
<keyword evidence="1" id="KW-0862">Zinc</keyword>
<dbReference type="SMART" id="SM00355">
    <property type="entry name" value="ZnF_C2H2"/>
    <property type="match status" value="2"/>
</dbReference>
<reference evidence="5" key="1">
    <citation type="submission" date="2022-11" db="UniProtKB">
        <authorList>
            <consortium name="WormBaseParasite"/>
        </authorList>
    </citation>
    <scope>IDENTIFICATION</scope>
</reference>
<feature type="domain" description="C2H2-type" evidence="3">
    <location>
        <begin position="35"/>
        <end position="63"/>
    </location>
</feature>
<feature type="region of interest" description="Disordered" evidence="2">
    <location>
        <begin position="90"/>
        <end position="135"/>
    </location>
</feature>
<dbReference type="WBParaSite" id="Minc3s04880g37199">
    <property type="protein sequence ID" value="Minc3s04880g37199"/>
    <property type="gene ID" value="Minc3s04880g37199"/>
</dbReference>
<keyword evidence="4" id="KW-1185">Reference proteome</keyword>
<feature type="compositionally biased region" description="Basic residues" evidence="2">
    <location>
        <begin position="90"/>
        <end position="104"/>
    </location>
</feature>
<feature type="compositionally biased region" description="Basic and acidic residues" evidence="2">
    <location>
        <begin position="151"/>
        <end position="161"/>
    </location>
</feature>
<name>A0A914NCE3_MELIC</name>
<feature type="compositionally biased region" description="Low complexity" evidence="2">
    <location>
        <begin position="115"/>
        <end position="131"/>
    </location>
</feature>
<evidence type="ECO:0000256" key="1">
    <source>
        <dbReference type="PROSITE-ProRule" id="PRU00042"/>
    </source>
</evidence>
<dbReference type="PROSITE" id="PS50157">
    <property type="entry name" value="ZINC_FINGER_C2H2_2"/>
    <property type="match status" value="1"/>
</dbReference>
<evidence type="ECO:0000256" key="2">
    <source>
        <dbReference type="SAM" id="MobiDB-lite"/>
    </source>
</evidence>
<feature type="compositionally biased region" description="Basic residues" evidence="2">
    <location>
        <begin position="180"/>
        <end position="197"/>
    </location>
</feature>
<feature type="region of interest" description="Disordered" evidence="2">
    <location>
        <begin position="147"/>
        <end position="259"/>
    </location>
</feature>
<dbReference type="GO" id="GO:0008270">
    <property type="term" value="F:zinc ion binding"/>
    <property type="evidence" value="ECO:0007669"/>
    <property type="project" value="UniProtKB-KW"/>
</dbReference>
<dbReference type="AlphaFoldDB" id="A0A914NCE3"/>
<dbReference type="PROSITE" id="PS00028">
    <property type="entry name" value="ZINC_FINGER_C2H2_1"/>
    <property type="match status" value="1"/>
</dbReference>
<proteinExistence type="predicted"/>
<evidence type="ECO:0000313" key="5">
    <source>
        <dbReference type="WBParaSite" id="Minc3s04880g37199"/>
    </source>
</evidence>
<dbReference type="Gene3D" id="3.30.160.60">
    <property type="entry name" value="Classic Zinc Finger"/>
    <property type="match status" value="1"/>
</dbReference>
<sequence length="376" mass="43064">MADPRAKVPCDVCGWKVPNGRMEGHLFECQAMHPFPCGLCTRGFSSQQGVANHQSLSHSAEERGTRFRCTHADCDFGTNYHKHLETHLQKHLTGFRRSRSRSRSRQPGGNPYTAPQLNQPPLLQPQEGQQQVEEECVEMENEYFPRTVGRSADRNVRRNVDRSQMPVLQKMEKIQQPKIRQSRSRSRSRAKRSKASKPNRPAQMPREDQQQDEEDIEMEYHPQTGGRAGHSKRNPQIDRSNEPEVQQLEQASTSTASMDENIQRPIQEPEIQQVEQVANEEACFAAIVTIDDDEEIGPLPGFTNLQLVDPVKARQIMAAESKSLDDLVRNLRENNNILHQFCLERGLDYGTQNTANAIDVYFRNFSVHDEFNDYND</sequence>
<dbReference type="Proteomes" id="UP000887563">
    <property type="component" value="Unplaced"/>
</dbReference>
<organism evidence="4 5">
    <name type="scientific">Meloidogyne incognita</name>
    <name type="common">Southern root-knot nematode worm</name>
    <name type="synonym">Oxyuris incognita</name>
    <dbReference type="NCBI Taxonomy" id="6306"/>
    <lineage>
        <taxon>Eukaryota</taxon>
        <taxon>Metazoa</taxon>
        <taxon>Ecdysozoa</taxon>
        <taxon>Nematoda</taxon>
        <taxon>Chromadorea</taxon>
        <taxon>Rhabditida</taxon>
        <taxon>Tylenchina</taxon>
        <taxon>Tylenchomorpha</taxon>
        <taxon>Tylenchoidea</taxon>
        <taxon>Meloidogynidae</taxon>
        <taxon>Meloidogyninae</taxon>
        <taxon>Meloidogyne</taxon>
        <taxon>Meloidogyne incognita group</taxon>
    </lineage>
</organism>